<dbReference type="Gene3D" id="1.10.1280.10">
    <property type="entry name" value="Di-copper center containing domain from catechol oxidase"/>
    <property type="match status" value="1"/>
</dbReference>
<evidence type="ECO:0000259" key="4">
    <source>
        <dbReference type="PROSITE" id="PS00497"/>
    </source>
</evidence>
<keyword evidence="2" id="KW-0186">Copper</keyword>
<dbReference type="PANTHER" id="PTHR11474">
    <property type="entry name" value="TYROSINASE FAMILY MEMBER"/>
    <property type="match status" value="1"/>
</dbReference>
<evidence type="ECO:0000256" key="2">
    <source>
        <dbReference type="ARBA" id="ARBA00023008"/>
    </source>
</evidence>
<dbReference type="SUPFAM" id="SSF48056">
    <property type="entry name" value="Di-copper centre-containing domain"/>
    <property type="match status" value="1"/>
</dbReference>
<evidence type="ECO:0000256" key="1">
    <source>
        <dbReference type="ARBA" id="ARBA00022723"/>
    </source>
</evidence>
<feature type="signal peptide" evidence="3">
    <location>
        <begin position="1"/>
        <end position="22"/>
    </location>
</feature>
<dbReference type="PRINTS" id="PR00092">
    <property type="entry name" value="TYROSINASE"/>
</dbReference>
<dbReference type="Pfam" id="PF00264">
    <property type="entry name" value="Tyrosinase"/>
    <property type="match status" value="1"/>
</dbReference>
<keyword evidence="7" id="KW-1185">Reference proteome</keyword>
<feature type="domain" description="Tyrosinase copper-binding" evidence="5">
    <location>
        <begin position="249"/>
        <end position="260"/>
    </location>
</feature>
<dbReference type="Proteomes" id="UP001492380">
    <property type="component" value="Unassembled WGS sequence"/>
</dbReference>
<dbReference type="PANTHER" id="PTHR11474:SF126">
    <property type="entry name" value="TYROSINASE-LIKE PROTEIN TYR-1-RELATED"/>
    <property type="match status" value="1"/>
</dbReference>
<sequence length="347" mass="38699">MAPLSAKVALLGLLAAPHVAAASDYWSERCTTINQRKSWAALTDDEKSEYIRAEKCLMESDPINDNDSSYINNEYGKIQNIWDQFHYTHIVEGNYIHYTGQFLPWHRYYVRVHEMLLQTQCNYTGAHPYWDETGDTESYQGHMGDSPIWDATTGFGGNGTGTDRGSDCVATGPFANISLHMSSHNKTDYCLTRAWSQSDLNGANSSNVQECFDYANYTDAWSCYNGHPHAAGHGGTGGLMLDPVDSPGDPMFFLHHAWLDMEYWKWQLADYPARLTDMGGNNVMAEESLEIAGLSQVGDDVLDYDGDPGNTTTLNHNLYMRGNMAPNVTVGDVMELNGTVICAEYIY</sequence>
<dbReference type="InterPro" id="IPR008922">
    <property type="entry name" value="Di-copper_centre_dom_sf"/>
</dbReference>
<evidence type="ECO:0000259" key="5">
    <source>
        <dbReference type="PROSITE" id="PS00498"/>
    </source>
</evidence>
<evidence type="ECO:0000256" key="3">
    <source>
        <dbReference type="SAM" id="SignalP"/>
    </source>
</evidence>
<feature type="domain" description="Tyrosinase copper-binding" evidence="4">
    <location>
        <begin position="97"/>
        <end position="114"/>
    </location>
</feature>
<gene>
    <name evidence="6" type="ORF">HDK90DRAFT_233379</name>
</gene>
<dbReference type="EMBL" id="JBBWRZ010000004">
    <property type="protein sequence ID" value="KAK8238649.1"/>
    <property type="molecule type" value="Genomic_DNA"/>
</dbReference>
<reference evidence="6 7" key="1">
    <citation type="submission" date="2024-04" db="EMBL/GenBank/DDBJ databases">
        <title>Phyllosticta paracitricarpa is synonymous to the EU quarantine fungus P. citricarpa based on phylogenomic analyses.</title>
        <authorList>
            <consortium name="Lawrence Berkeley National Laboratory"/>
            <person name="Van Ingen-Buijs V.A."/>
            <person name="Van Westerhoven A.C."/>
            <person name="Haridas S."/>
            <person name="Skiadas P."/>
            <person name="Martin F."/>
            <person name="Groenewald J.Z."/>
            <person name="Crous P.W."/>
            <person name="Seidl M.F."/>
        </authorList>
    </citation>
    <scope>NUCLEOTIDE SEQUENCE [LARGE SCALE GENOMIC DNA]</scope>
    <source>
        <strain evidence="6 7">CBS 123374</strain>
    </source>
</reference>
<accession>A0ABR1YUY4</accession>
<feature type="chain" id="PRO_5045202391" evidence="3">
    <location>
        <begin position="23"/>
        <end position="347"/>
    </location>
</feature>
<dbReference type="InterPro" id="IPR050316">
    <property type="entry name" value="Tyrosinase/Hemocyanin"/>
</dbReference>
<dbReference type="PROSITE" id="PS00497">
    <property type="entry name" value="TYROSINASE_1"/>
    <property type="match status" value="1"/>
</dbReference>
<proteinExistence type="predicted"/>
<evidence type="ECO:0000313" key="6">
    <source>
        <dbReference type="EMBL" id="KAK8238649.1"/>
    </source>
</evidence>
<keyword evidence="1" id="KW-0479">Metal-binding</keyword>
<evidence type="ECO:0000313" key="7">
    <source>
        <dbReference type="Proteomes" id="UP001492380"/>
    </source>
</evidence>
<keyword evidence="3" id="KW-0732">Signal</keyword>
<dbReference type="PROSITE" id="PS00498">
    <property type="entry name" value="TYROSINASE_2"/>
    <property type="match status" value="1"/>
</dbReference>
<protein>
    <submittedName>
        <fullName evidence="6">Amino acid transporter</fullName>
    </submittedName>
</protein>
<dbReference type="InterPro" id="IPR002227">
    <property type="entry name" value="Tyrosinase_Cu-bd"/>
</dbReference>
<organism evidence="6 7">
    <name type="scientific">Phyllosticta capitalensis</name>
    <dbReference type="NCBI Taxonomy" id="121624"/>
    <lineage>
        <taxon>Eukaryota</taxon>
        <taxon>Fungi</taxon>
        <taxon>Dikarya</taxon>
        <taxon>Ascomycota</taxon>
        <taxon>Pezizomycotina</taxon>
        <taxon>Dothideomycetes</taxon>
        <taxon>Dothideomycetes incertae sedis</taxon>
        <taxon>Botryosphaeriales</taxon>
        <taxon>Phyllostictaceae</taxon>
        <taxon>Phyllosticta</taxon>
    </lineage>
</organism>
<comment type="caution">
    <text evidence="6">The sequence shown here is derived from an EMBL/GenBank/DDBJ whole genome shotgun (WGS) entry which is preliminary data.</text>
</comment>
<name>A0ABR1YUY4_9PEZI</name>